<dbReference type="Gene3D" id="1.10.10.60">
    <property type="entry name" value="Homeodomain-like"/>
    <property type="match status" value="1"/>
</dbReference>
<evidence type="ECO:0000256" key="2">
    <source>
        <dbReference type="ARBA" id="ARBA00023125"/>
    </source>
</evidence>
<accession>A0A443IHV6</accession>
<evidence type="ECO:0000313" key="6">
    <source>
        <dbReference type="EMBL" id="RWR03647.1"/>
    </source>
</evidence>
<dbReference type="GO" id="GO:0003677">
    <property type="term" value="F:DNA binding"/>
    <property type="evidence" value="ECO:0007669"/>
    <property type="project" value="UniProtKB-UniRule"/>
</dbReference>
<keyword evidence="3" id="KW-0804">Transcription</keyword>
<dbReference type="EMBL" id="JMEE01000001">
    <property type="protein sequence ID" value="RWR03647.1"/>
    <property type="molecule type" value="Genomic_DNA"/>
</dbReference>
<dbReference type="InterPro" id="IPR009057">
    <property type="entry name" value="Homeodomain-like_sf"/>
</dbReference>
<dbReference type="InterPro" id="IPR001647">
    <property type="entry name" value="HTH_TetR"/>
</dbReference>
<dbReference type="InterPro" id="IPR036271">
    <property type="entry name" value="Tet_transcr_reg_TetR-rel_C_sf"/>
</dbReference>
<keyword evidence="7" id="KW-1185">Reference proteome</keyword>
<feature type="DNA-binding region" description="H-T-H motif" evidence="4">
    <location>
        <begin position="41"/>
        <end position="60"/>
    </location>
</feature>
<sequence length="217" mass="24260">MTINQDVCVKKGRGRPKLFDRETALDKALELFWAHGYEATSLSDLVEATGAKAPTLYAEFENKEGLFRAAMNRYIEKFAELRKAELACPERTVVQGIENYFRTTAACFTDGKKPAGCFFICTSTALSSSSGEVAEMLRARHNLQETTLYEFLLHRQQQNELLPEADVKAISRYLSCVLQGMSVRAREGATCGELDEIVDTVLHLWPTLSQMTATTTD</sequence>
<organism evidence="6 7">
    <name type="scientific">[Pantoea] beijingensis</name>
    <dbReference type="NCBI Taxonomy" id="1324864"/>
    <lineage>
        <taxon>Bacteria</taxon>
        <taxon>Pseudomonadati</taxon>
        <taxon>Pseudomonadota</taxon>
        <taxon>Gammaproteobacteria</taxon>
        <taxon>Enterobacterales</taxon>
        <taxon>Erwiniaceae</taxon>
        <taxon>Erwinia</taxon>
    </lineage>
</organism>
<dbReference type="AlphaFoldDB" id="A0A443IHV6"/>
<dbReference type="PRINTS" id="PR00455">
    <property type="entry name" value="HTHTETR"/>
</dbReference>
<keyword evidence="1" id="KW-0805">Transcription regulation</keyword>
<gene>
    <name evidence="6" type="ORF">ED28_01275</name>
</gene>
<dbReference type="SUPFAM" id="SSF48498">
    <property type="entry name" value="Tetracyclin repressor-like, C-terminal domain"/>
    <property type="match status" value="1"/>
</dbReference>
<evidence type="ECO:0000256" key="1">
    <source>
        <dbReference type="ARBA" id="ARBA00023015"/>
    </source>
</evidence>
<evidence type="ECO:0000256" key="4">
    <source>
        <dbReference type="PROSITE-ProRule" id="PRU00335"/>
    </source>
</evidence>
<evidence type="ECO:0000313" key="7">
    <source>
        <dbReference type="Proteomes" id="UP000288794"/>
    </source>
</evidence>
<reference evidence="6 7" key="1">
    <citation type="submission" date="2014-04" db="EMBL/GenBank/DDBJ databases">
        <title>Draft genome sequence of Pantoea beijingensis strain LMG 27579, an emerging pathogen to Pleurotus eryngii with potential industrial application.</title>
        <authorList>
            <person name="Xu F."/>
            <person name="Liu Y."/>
            <person name="Wang S."/>
            <person name="Yin Y."/>
            <person name="Ma Y."/>
            <person name="Zhao S."/>
            <person name="Rong C."/>
        </authorList>
    </citation>
    <scope>NUCLEOTIDE SEQUENCE [LARGE SCALE GENOMIC DNA]</scope>
    <source>
        <strain evidence="6 7">LMG 27579</strain>
    </source>
</reference>
<evidence type="ECO:0000256" key="3">
    <source>
        <dbReference type="ARBA" id="ARBA00023163"/>
    </source>
</evidence>
<keyword evidence="2 4" id="KW-0238">DNA-binding</keyword>
<dbReference type="Proteomes" id="UP000288794">
    <property type="component" value="Unassembled WGS sequence"/>
</dbReference>
<dbReference type="PROSITE" id="PS50977">
    <property type="entry name" value="HTH_TETR_2"/>
    <property type="match status" value="1"/>
</dbReference>
<dbReference type="PANTHER" id="PTHR47506:SF1">
    <property type="entry name" value="HTH-TYPE TRANSCRIPTIONAL REGULATOR YJDC"/>
    <property type="match status" value="1"/>
</dbReference>
<feature type="domain" description="HTH tetR-type" evidence="5">
    <location>
        <begin position="18"/>
        <end position="78"/>
    </location>
</feature>
<dbReference type="FunFam" id="1.10.10.60:FF:000183">
    <property type="entry name" value="Transcriptional regulator, TetR family"/>
    <property type="match status" value="1"/>
</dbReference>
<protein>
    <submittedName>
        <fullName evidence="6">TetR family transcriptional regulator</fullName>
    </submittedName>
</protein>
<name>A0A443IHV6_9GAMM</name>
<dbReference type="RefSeq" id="WP_128174505.1">
    <property type="nucleotide sequence ID" value="NZ_CP071409.1"/>
</dbReference>
<dbReference type="Gene3D" id="1.10.357.10">
    <property type="entry name" value="Tetracycline Repressor, domain 2"/>
    <property type="match status" value="1"/>
</dbReference>
<dbReference type="PANTHER" id="PTHR47506">
    <property type="entry name" value="TRANSCRIPTIONAL REGULATORY PROTEIN"/>
    <property type="match status" value="1"/>
</dbReference>
<dbReference type="SUPFAM" id="SSF46689">
    <property type="entry name" value="Homeodomain-like"/>
    <property type="match status" value="1"/>
</dbReference>
<dbReference type="Pfam" id="PF00440">
    <property type="entry name" value="TetR_N"/>
    <property type="match status" value="1"/>
</dbReference>
<proteinExistence type="predicted"/>
<evidence type="ECO:0000259" key="5">
    <source>
        <dbReference type="PROSITE" id="PS50977"/>
    </source>
</evidence>
<comment type="caution">
    <text evidence="6">The sequence shown here is derived from an EMBL/GenBank/DDBJ whole genome shotgun (WGS) entry which is preliminary data.</text>
</comment>